<evidence type="ECO:0000313" key="17">
    <source>
        <dbReference type="EMBL" id="KAK2164172.1"/>
    </source>
</evidence>
<feature type="repeat" description="Solcar" evidence="14">
    <location>
        <begin position="111"/>
        <end position="203"/>
    </location>
</feature>
<reference evidence="17" key="1">
    <citation type="journal article" date="2023" name="Mol. Biol. Evol.">
        <title>Third-Generation Sequencing Reveals the Adaptive Role of the Epigenome in Three Deep-Sea Polychaetes.</title>
        <authorList>
            <person name="Perez M."/>
            <person name="Aroh O."/>
            <person name="Sun Y."/>
            <person name="Lan Y."/>
            <person name="Juniper S.K."/>
            <person name="Young C.R."/>
            <person name="Angers B."/>
            <person name="Qian P.Y."/>
        </authorList>
    </citation>
    <scope>NUCLEOTIDE SEQUENCE</scope>
    <source>
        <strain evidence="17">P08H-3</strain>
    </source>
</reference>
<feature type="repeat" description="Solcar" evidence="14">
    <location>
        <begin position="7"/>
        <end position="100"/>
    </location>
</feature>
<sequence>MQMSKKLGFAENFALSGAAAVISKTAAAPIERVKLMVQNQDEMIKAGRLEKPYKGVVDCTVRTFKSEGILPFWRGNLANCIRYFPTQALNFAFKDKVKAFFKMSKTDSYGVKFSKNVVSGGTAGAMSLVFVYSLDYARTRLANDAKTSKTGGERQFNGLVDVYKKTLKSDGIIGLYRGFVISCLGIIVYRGCYFGFYDTLKPIMLGDNAGMVSSFILGYVVTISSGLVSYPIDTVRRRMMMTSGEAVKYKGSWDCAVTVIKQEGFMSLMKGAGANILRGVAGAGVLAGFDKFKELYVTWRAG</sequence>
<keyword evidence="6 14" id="KW-0812">Transmembrane</keyword>
<evidence type="ECO:0000256" key="13">
    <source>
        <dbReference type="ARBA" id="ARBA00045250"/>
    </source>
</evidence>
<evidence type="ECO:0000256" key="16">
    <source>
        <dbReference type="RuleBase" id="RU368008"/>
    </source>
</evidence>
<feature type="transmembrane region" description="Helical" evidence="16">
    <location>
        <begin position="174"/>
        <end position="197"/>
    </location>
</feature>
<dbReference type="InterPro" id="IPR023395">
    <property type="entry name" value="MCP_dom_sf"/>
</dbReference>
<keyword evidence="18" id="KW-1185">Reference proteome</keyword>
<dbReference type="FunFam" id="1.50.40.10:FF:000096">
    <property type="entry name" value="ADP,ATP carrier protein 1, mitochondrial"/>
    <property type="match status" value="1"/>
</dbReference>
<keyword evidence="8" id="KW-0999">Mitochondrion inner membrane</keyword>
<evidence type="ECO:0000256" key="1">
    <source>
        <dbReference type="ARBA" id="ARBA00004448"/>
    </source>
</evidence>
<gene>
    <name evidence="17" type="ORF">LSH36_68g15063</name>
</gene>
<dbReference type="PROSITE" id="PS50920">
    <property type="entry name" value="SOLCAR"/>
    <property type="match status" value="3"/>
</dbReference>
<evidence type="ECO:0000256" key="8">
    <source>
        <dbReference type="ARBA" id="ARBA00022792"/>
    </source>
</evidence>
<evidence type="ECO:0000256" key="9">
    <source>
        <dbReference type="ARBA" id="ARBA00022989"/>
    </source>
</evidence>
<dbReference type="InterPro" id="IPR018108">
    <property type="entry name" value="MCP_transmembrane"/>
</dbReference>
<evidence type="ECO:0000313" key="18">
    <source>
        <dbReference type="Proteomes" id="UP001208570"/>
    </source>
</evidence>
<comment type="subunit">
    <text evidence="3 16">Monomer.</text>
</comment>
<comment type="catalytic activity">
    <reaction evidence="12">
        <text>ADP(in) + ATP(out) = ADP(out) + ATP(in)</text>
        <dbReference type="Rhea" id="RHEA:34999"/>
        <dbReference type="ChEBI" id="CHEBI:30616"/>
        <dbReference type="ChEBI" id="CHEBI:456216"/>
    </reaction>
    <physiologicalReaction direction="left-to-right" evidence="12">
        <dbReference type="Rhea" id="RHEA:35000"/>
    </physiologicalReaction>
</comment>
<keyword evidence="7" id="KW-0677">Repeat</keyword>
<keyword evidence="11 14" id="KW-0472">Membrane</keyword>
<keyword evidence="9 16" id="KW-1133">Transmembrane helix</keyword>
<protein>
    <recommendedName>
        <fullName evidence="16">ADP/ATP translocase</fullName>
    </recommendedName>
    <alternativeName>
        <fullName evidence="16">ADP,ATP carrier protein</fullName>
    </alternativeName>
</protein>
<dbReference type="GO" id="GO:1901029">
    <property type="term" value="P:negative regulation of mitochondrial outer membrane permeabilization involved in apoptotic signaling pathway"/>
    <property type="evidence" value="ECO:0007669"/>
    <property type="project" value="TreeGrafter"/>
</dbReference>
<dbReference type="PANTHER" id="PTHR45635:SF14">
    <property type="entry name" value="ADP_ATP TRANSLOCASE"/>
    <property type="match status" value="1"/>
</dbReference>
<evidence type="ECO:0000256" key="6">
    <source>
        <dbReference type="ARBA" id="ARBA00022692"/>
    </source>
</evidence>
<dbReference type="PRINTS" id="PR00926">
    <property type="entry name" value="MITOCARRIER"/>
</dbReference>
<dbReference type="GO" id="GO:0140021">
    <property type="term" value="P:mitochondrial ADP transmembrane transport"/>
    <property type="evidence" value="ECO:0007669"/>
    <property type="project" value="InterPro"/>
</dbReference>
<comment type="caution">
    <text evidence="16">Lacks conserved residue(s) required for the propagation of feature annotation.</text>
</comment>
<dbReference type="GO" id="GO:1990544">
    <property type="term" value="P:mitochondrial ATP transmembrane transport"/>
    <property type="evidence" value="ECO:0007669"/>
    <property type="project" value="InterPro"/>
</dbReference>
<keyword evidence="4 15" id="KW-0813">Transport</keyword>
<dbReference type="EMBL" id="JAODUP010000068">
    <property type="protein sequence ID" value="KAK2164172.1"/>
    <property type="molecule type" value="Genomic_DNA"/>
</dbReference>
<evidence type="ECO:0000256" key="15">
    <source>
        <dbReference type="RuleBase" id="RU000488"/>
    </source>
</evidence>
<dbReference type="Pfam" id="PF00153">
    <property type="entry name" value="Mito_carr"/>
    <property type="match status" value="3"/>
</dbReference>
<comment type="function">
    <text evidence="13">ADP:ATP antiporter that mediates import of ADP into the mitochondrial matrix for ATP synthesis, and export of ATP out to fuel the cell. Cycles between the cytoplasmic-open state (c-state) and the matrix-open state (m-state): operates by the alternating access mechanism with a single substrate-binding site intermittently exposed to either the cytosolic (c-state) or matrix (m-state) side of the inner mitochondrial membrane.</text>
</comment>
<comment type="subcellular location">
    <subcellularLocation>
        <location evidence="16">Membrane</location>
        <topology evidence="16">Multi-pass membrane protein</topology>
    </subcellularLocation>
    <subcellularLocation>
        <location evidence="1">Mitochondrion inner membrane</location>
        <topology evidence="1">Multi-pass membrane protein</topology>
    </subcellularLocation>
</comment>
<accession>A0AAD9K3F6</accession>
<dbReference type="GO" id="GO:0005471">
    <property type="term" value="F:ATP:ADP antiporter activity"/>
    <property type="evidence" value="ECO:0007669"/>
    <property type="project" value="UniProtKB-UniRule"/>
</dbReference>
<evidence type="ECO:0000256" key="12">
    <source>
        <dbReference type="ARBA" id="ARBA00024143"/>
    </source>
</evidence>
<feature type="transmembrane region" description="Helical" evidence="16">
    <location>
        <begin position="209"/>
        <end position="232"/>
    </location>
</feature>
<dbReference type="SUPFAM" id="SSF103506">
    <property type="entry name" value="Mitochondrial carrier"/>
    <property type="match status" value="1"/>
</dbReference>
<evidence type="ECO:0000256" key="7">
    <source>
        <dbReference type="ARBA" id="ARBA00022737"/>
    </source>
</evidence>
<dbReference type="GO" id="GO:0005743">
    <property type="term" value="C:mitochondrial inner membrane"/>
    <property type="evidence" value="ECO:0007669"/>
    <property type="project" value="UniProtKB-SubCell"/>
</dbReference>
<name>A0AAD9K3F6_9ANNE</name>
<keyword evidence="10" id="KW-0496">Mitochondrion</keyword>
<dbReference type="AlphaFoldDB" id="A0AAD9K3F6"/>
<evidence type="ECO:0000256" key="3">
    <source>
        <dbReference type="ARBA" id="ARBA00011245"/>
    </source>
</evidence>
<evidence type="ECO:0000256" key="14">
    <source>
        <dbReference type="PROSITE-ProRule" id="PRU00282"/>
    </source>
</evidence>
<keyword evidence="5" id="KW-0050">Antiport</keyword>
<dbReference type="PANTHER" id="PTHR45635">
    <property type="entry name" value="ADP,ATP CARRIER PROTEIN 1-RELATED-RELATED"/>
    <property type="match status" value="1"/>
</dbReference>
<proteinExistence type="inferred from homology"/>
<evidence type="ECO:0000256" key="10">
    <source>
        <dbReference type="ARBA" id="ARBA00023128"/>
    </source>
</evidence>
<dbReference type="Proteomes" id="UP001208570">
    <property type="component" value="Unassembled WGS sequence"/>
</dbReference>
<evidence type="ECO:0000256" key="4">
    <source>
        <dbReference type="ARBA" id="ARBA00022448"/>
    </source>
</evidence>
<evidence type="ECO:0000256" key="5">
    <source>
        <dbReference type="ARBA" id="ARBA00022449"/>
    </source>
</evidence>
<feature type="repeat" description="Solcar" evidence="14">
    <location>
        <begin position="209"/>
        <end position="295"/>
    </location>
</feature>
<comment type="similarity">
    <text evidence="2 15">Belongs to the mitochondrial carrier (TC 2.A.29) family.</text>
</comment>
<comment type="function">
    <text evidence="16">Catalyzes the exchange of ADP and ATP across the membrane.</text>
</comment>
<comment type="caution">
    <text evidence="17">The sequence shown here is derived from an EMBL/GenBank/DDBJ whole genome shotgun (WGS) entry which is preliminary data.</text>
</comment>
<organism evidence="17 18">
    <name type="scientific">Paralvinella palmiformis</name>
    <dbReference type="NCBI Taxonomy" id="53620"/>
    <lineage>
        <taxon>Eukaryota</taxon>
        <taxon>Metazoa</taxon>
        <taxon>Spiralia</taxon>
        <taxon>Lophotrochozoa</taxon>
        <taxon>Annelida</taxon>
        <taxon>Polychaeta</taxon>
        <taxon>Sedentaria</taxon>
        <taxon>Canalipalpata</taxon>
        <taxon>Terebellida</taxon>
        <taxon>Terebelliformia</taxon>
        <taxon>Alvinellidae</taxon>
        <taxon>Paralvinella</taxon>
    </lineage>
</organism>
<evidence type="ECO:0000256" key="2">
    <source>
        <dbReference type="ARBA" id="ARBA00006375"/>
    </source>
</evidence>
<dbReference type="InterPro" id="IPR002113">
    <property type="entry name" value="ADT_euk_type"/>
</dbReference>
<dbReference type="Gene3D" id="1.50.40.10">
    <property type="entry name" value="Mitochondrial carrier domain"/>
    <property type="match status" value="1"/>
</dbReference>
<evidence type="ECO:0000256" key="11">
    <source>
        <dbReference type="ARBA" id="ARBA00023136"/>
    </source>
</evidence>
<dbReference type="InterPro" id="IPR002067">
    <property type="entry name" value="MCP"/>
</dbReference>
<dbReference type="PRINTS" id="PR00927">
    <property type="entry name" value="ADPTRNSLCASE"/>
</dbReference>